<evidence type="ECO:0000256" key="1">
    <source>
        <dbReference type="SAM" id="MobiDB-lite"/>
    </source>
</evidence>
<dbReference type="Proteomes" id="UP000755585">
    <property type="component" value="Unassembled WGS sequence"/>
</dbReference>
<proteinExistence type="predicted"/>
<evidence type="ECO:0000313" key="3">
    <source>
        <dbReference type="Proteomes" id="UP000755585"/>
    </source>
</evidence>
<accession>A0ABS4URL8</accession>
<feature type="region of interest" description="Disordered" evidence="1">
    <location>
        <begin position="1"/>
        <end position="28"/>
    </location>
</feature>
<keyword evidence="3" id="KW-1185">Reference proteome</keyword>
<sequence>MRPVPPCAARRVRSAGAKASSQGSRVALTSTTGLGRPMTAALVIAPMDPVPPSATAHRGRVPGSLVEPRESPAGAPWMVRLSTGSPDVLLRDTSGPRARLSGVLPLNWCAASRQLRAGA</sequence>
<feature type="region of interest" description="Disordered" evidence="1">
    <location>
        <begin position="51"/>
        <end position="77"/>
    </location>
</feature>
<name>A0ABS4URL8_9ACTN</name>
<evidence type="ECO:0000313" key="2">
    <source>
        <dbReference type="EMBL" id="MBP2354282.1"/>
    </source>
</evidence>
<dbReference type="EMBL" id="JAGINT010000002">
    <property type="protein sequence ID" value="MBP2354282.1"/>
    <property type="molecule type" value="Genomic_DNA"/>
</dbReference>
<feature type="compositionally biased region" description="Polar residues" evidence="1">
    <location>
        <begin position="19"/>
        <end position="28"/>
    </location>
</feature>
<protein>
    <submittedName>
        <fullName evidence="2">Uncharacterized protein</fullName>
    </submittedName>
</protein>
<gene>
    <name evidence="2" type="ORF">JOF29_005392</name>
</gene>
<reference evidence="2 3" key="1">
    <citation type="submission" date="2021-03" db="EMBL/GenBank/DDBJ databases">
        <title>Sequencing the genomes of 1000 actinobacteria strains.</title>
        <authorList>
            <person name="Klenk H.-P."/>
        </authorList>
    </citation>
    <scope>NUCLEOTIDE SEQUENCE [LARGE SCALE GENOMIC DNA]</scope>
    <source>
        <strain evidence="2 3">DSM 18824</strain>
    </source>
</reference>
<organism evidence="2 3">
    <name type="scientific">Kribbella aluminosa</name>
    <dbReference type="NCBI Taxonomy" id="416017"/>
    <lineage>
        <taxon>Bacteria</taxon>
        <taxon>Bacillati</taxon>
        <taxon>Actinomycetota</taxon>
        <taxon>Actinomycetes</taxon>
        <taxon>Propionibacteriales</taxon>
        <taxon>Kribbellaceae</taxon>
        <taxon>Kribbella</taxon>
    </lineage>
</organism>
<comment type="caution">
    <text evidence="2">The sequence shown here is derived from an EMBL/GenBank/DDBJ whole genome shotgun (WGS) entry which is preliminary data.</text>
</comment>